<dbReference type="InterPro" id="IPR053161">
    <property type="entry name" value="Ulvan_degrading_GH"/>
</dbReference>
<proteinExistence type="predicted"/>
<dbReference type="PANTHER" id="PTHR36848">
    <property type="entry name" value="DNA-BINDING PROTEIN (PUTATIVE SECRETED PROTEIN)-RELATED"/>
    <property type="match status" value="1"/>
</dbReference>
<dbReference type="Proteomes" id="UP000215509">
    <property type="component" value="Unassembled WGS sequence"/>
</dbReference>
<accession>A0A229UI62</accession>
<dbReference type="EMBL" id="NMQW01000052">
    <property type="protein sequence ID" value="OXM83063.1"/>
    <property type="molecule type" value="Genomic_DNA"/>
</dbReference>
<dbReference type="PANTHER" id="PTHR36848:SF2">
    <property type="entry name" value="SECRETED PROTEIN"/>
    <property type="match status" value="1"/>
</dbReference>
<dbReference type="AlphaFoldDB" id="A0A229UI62"/>
<reference evidence="1 2" key="1">
    <citation type="submission" date="2017-07" db="EMBL/GenBank/DDBJ databases">
        <title>Genome sequencing and assembly of Paenibacillus rigui.</title>
        <authorList>
            <person name="Mayilraj S."/>
        </authorList>
    </citation>
    <scope>NUCLEOTIDE SEQUENCE [LARGE SCALE GENOMIC DNA]</scope>
    <source>
        <strain evidence="1 2">JCM 16352</strain>
    </source>
</reference>
<comment type="caution">
    <text evidence="1">The sequence shown here is derived from an EMBL/GenBank/DDBJ whole genome shotgun (WGS) entry which is preliminary data.</text>
</comment>
<gene>
    <name evidence="1" type="ORF">CF651_28025</name>
</gene>
<dbReference type="OrthoDB" id="9761519at2"/>
<organism evidence="1 2">
    <name type="scientific">Paenibacillus rigui</name>
    <dbReference type="NCBI Taxonomy" id="554312"/>
    <lineage>
        <taxon>Bacteria</taxon>
        <taxon>Bacillati</taxon>
        <taxon>Bacillota</taxon>
        <taxon>Bacilli</taxon>
        <taxon>Bacillales</taxon>
        <taxon>Paenibacillaceae</taxon>
        <taxon>Paenibacillus</taxon>
    </lineage>
</organism>
<dbReference type="InterPro" id="IPR029062">
    <property type="entry name" value="Class_I_gatase-like"/>
</dbReference>
<protein>
    <recommendedName>
        <fullName evidence="3">Glycoside hydrolase</fullName>
    </recommendedName>
</protein>
<evidence type="ECO:0008006" key="3">
    <source>
        <dbReference type="Google" id="ProtNLM"/>
    </source>
</evidence>
<dbReference type="Gene3D" id="3.40.50.880">
    <property type="match status" value="1"/>
</dbReference>
<evidence type="ECO:0000313" key="1">
    <source>
        <dbReference type="EMBL" id="OXM83063.1"/>
    </source>
</evidence>
<sequence length="1030" mass="116714">MTLSIWVKLQHPPARYRTVPFWSWNDKLENDELVRQIEEMHKAGIGGFFMHARGGLKTPYMGEEWMEAVRTCIEKGKELGMEPWLYDENGWPSGFADGKVPALGLAYQQKRLCFEEAPFQQPMERTIAFYAKSEQGYRLLTESDAEDADLRLYYDVNPYYIDTLSTKAVQAFIESTYEVYWERFGEAFGAQLKGMFTDEPQFARGQMPWSFDLEAVFASRYGYDLKDVLPALFIAAEGCSKARYDYWACVTTMFTEAYAKQIGDWCHSKGWSATGHVVDEQTLMNQVTSVGDPMAFYEYLQIPGCDWLGRFVDAEPLVPKQVSSVTHQLGKKQAITESFGCSGWNVSFQDLKRIGEWQFVHGINLLCQHLQGYTLKGLRKRDYPPSLFYQQPWWEDYRMFNDYFARLSMLLAEGSRQAEVLLLHPIRSAWVEQQDKDSSSIVPYHESFAQLSRWMCQTLIEHDYGSEGIIERHGKVIGDKFFVGKAAYKAVIIPPSVTLNRMTVHLLKQFVRQGGSLIAFSPFPTLINGEVNAEIGQLIGKALQPEWNLEAVLRAVSTVVKPFVRLTDREGRPLASDAINVQTLELDGAYLYYLVNSGEEVYPEVRAELARKGTVSLVDLESGAVIPQQFKETESGVSVTLTLHPAQSRMLKLVPVPVGLEGHQEQAAADSTYGALVQRVALDGPWTISHAEPNSLTLDTCRLRVDEGEWSDVQPVIFVQDQLLAIGQSVPIELEFQFHVEFDTQVARELYLVMENPEHSTIELNGHPVEPSSCGWWRDTSFHKVNISGRAVKGNNTLRLKSYFANSPETYEALERAAKFETEGNKLTFDTEIESIYILGDFGVKALSSYADAERRAVTTDGPFVLTEPPAVVYSGDLVRQGFPFFAGKLIMQQRFHLNRDDWTAAKWVFPAPPDTIVCRLRVNGQEMKAFLWEPYEAEVGSLLRNGENMIELELVNSCRNLLGPHHHIKGEVYKIGPDSFKDKPGWTDKDLEPDTHLYQELYTFVQFGLPVPPYIELLKSTTGAAAAQP</sequence>
<evidence type="ECO:0000313" key="2">
    <source>
        <dbReference type="Proteomes" id="UP000215509"/>
    </source>
</evidence>
<dbReference type="Pfam" id="PF17132">
    <property type="entry name" value="Glyco_hydro_106"/>
    <property type="match status" value="1"/>
</dbReference>
<keyword evidence="2" id="KW-1185">Reference proteome</keyword>
<name>A0A229UI62_9BACL</name>